<comment type="caution">
    <text evidence="1">The sequence shown here is derived from an EMBL/GenBank/DDBJ whole genome shotgun (WGS) entry which is preliminary data.</text>
</comment>
<evidence type="ECO:0000313" key="1">
    <source>
        <dbReference type="EMBL" id="NKF23234.1"/>
    </source>
</evidence>
<dbReference type="RefSeq" id="WP_168148565.1">
    <property type="nucleotide sequence ID" value="NZ_JAAVXB010000007.1"/>
</dbReference>
<accession>A0A969WB27</accession>
<dbReference type="AlphaFoldDB" id="A0A969WB27"/>
<evidence type="ECO:0000313" key="2">
    <source>
        <dbReference type="Proteomes" id="UP000653472"/>
    </source>
</evidence>
<protein>
    <submittedName>
        <fullName evidence="1">Uncharacterized protein</fullName>
    </submittedName>
</protein>
<dbReference type="Proteomes" id="UP000653472">
    <property type="component" value="Unassembled WGS sequence"/>
</dbReference>
<proteinExistence type="predicted"/>
<dbReference type="EMBL" id="JAAVXB010000007">
    <property type="protein sequence ID" value="NKF23234.1"/>
    <property type="molecule type" value="Genomic_DNA"/>
</dbReference>
<keyword evidence="2" id="KW-1185">Reference proteome</keyword>
<reference evidence="1" key="1">
    <citation type="submission" date="2020-03" db="EMBL/GenBank/DDBJ databases">
        <title>Solimonas marina sp. nov., isolated from deep seawater of the Pacific Ocean.</title>
        <authorList>
            <person name="Liu X."/>
            <person name="Lai Q."/>
            <person name="Sun F."/>
            <person name="Gai Y."/>
            <person name="Li G."/>
            <person name="Shao Z."/>
        </authorList>
    </citation>
    <scope>NUCLEOTIDE SEQUENCE</scope>
    <source>
        <strain evidence="1">C16B3</strain>
    </source>
</reference>
<gene>
    <name evidence="1" type="ORF">G7Y82_13000</name>
</gene>
<name>A0A969WB27_9GAMM</name>
<sequence>MQSIDAPIRAVAKAGYTAGGPVGAVLGQMARKAAQRATVRNVEQLQRLIAASALPRYIVNRYATVAGKSGTPQELSQYLVTAPHTDLLDLAAKLNTLKGPQRKLAGDALALTLSGQAGE</sequence>
<organism evidence="1 2">
    <name type="scientific">Solimonas marina</name>
    <dbReference type="NCBI Taxonomy" id="2714601"/>
    <lineage>
        <taxon>Bacteria</taxon>
        <taxon>Pseudomonadati</taxon>
        <taxon>Pseudomonadota</taxon>
        <taxon>Gammaproteobacteria</taxon>
        <taxon>Nevskiales</taxon>
        <taxon>Nevskiaceae</taxon>
        <taxon>Solimonas</taxon>
    </lineage>
</organism>